<evidence type="ECO:0000259" key="6">
    <source>
        <dbReference type="PROSITE" id="PS50977"/>
    </source>
</evidence>
<evidence type="ECO:0000256" key="5">
    <source>
        <dbReference type="PROSITE-ProRule" id="PRU00335"/>
    </source>
</evidence>
<dbReference type="Gene3D" id="1.10.357.10">
    <property type="entry name" value="Tetracycline Repressor, domain 2"/>
    <property type="match status" value="1"/>
</dbReference>
<proteinExistence type="predicted"/>
<dbReference type="PROSITE" id="PS50977">
    <property type="entry name" value="HTH_TETR_2"/>
    <property type="match status" value="1"/>
</dbReference>
<dbReference type="KEGG" id="aser:Asera_27630"/>
<protein>
    <submittedName>
        <fullName evidence="7">Transcriptional regulator</fullName>
    </submittedName>
</protein>
<sequence>MPRVVDHDQRRVEIIAAACRTIARTGWDSATMAVIAAEAGYANGALKPYFSTKDDLLAAAFDHVYAQTGRRMAAATIGKHGLAALRAYCREILPLNDTTRDEARILVPFWHKGLTTAHLAARHEHAIREFRTQLQHHLTEARDAGQVRTPIPDHDIVGHLITALLGAQITATLMPHLETAHTLTAQLDSFLNLLTHP</sequence>
<feature type="domain" description="HTH tetR-type" evidence="6">
    <location>
        <begin position="8"/>
        <end position="68"/>
    </location>
</feature>
<dbReference type="PANTHER" id="PTHR30055">
    <property type="entry name" value="HTH-TYPE TRANSCRIPTIONAL REGULATOR RUTR"/>
    <property type="match status" value="1"/>
</dbReference>
<gene>
    <name evidence="7" type="ORF">Asera_27630</name>
</gene>
<dbReference type="OrthoDB" id="9816296at2"/>
<dbReference type="InterPro" id="IPR050109">
    <property type="entry name" value="HTH-type_TetR-like_transc_reg"/>
</dbReference>
<keyword evidence="8" id="KW-1185">Reference proteome</keyword>
<evidence type="ECO:0000256" key="4">
    <source>
        <dbReference type="ARBA" id="ARBA00023163"/>
    </source>
</evidence>
<feature type="DNA-binding region" description="H-T-H motif" evidence="5">
    <location>
        <begin position="31"/>
        <end position="50"/>
    </location>
</feature>
<keyword evidence="4" id="KW-0804">Transcription</keyword>
<dbReference type="Pfam" id="PF13977">
    <property type="entry name" value="TetR_C_6"/>
    <property type="match status" value="1"/>
</dbReference>
<dbReference type="Pfam" id="PF00440">
    <property type="entry name" value="TetR_N"/>
    <property type="match status" value="1"/>
</dbReference>
<evidence type="ECO:0000256" key="2">
    <source>
        <dbReference type="ARBA" id="ARBA00023015"/>
    </source>
</evidence>
<keyword evidence="1" id="KW-0678">Repressor</keyword>
<dbReference type="SUPFAM" id="SSF48498">
    <property type="entry name" value="Tetracyclin repressor-like, C-terminal domain"/>
    <property type="match status" value="1"/>
</dbReference>
<keyword evidence="3 5" id="KW-0238">DNA-binding</keyword>
<evidence type="ECO:0000313" key="8">
    <source>
        <dbReference type="Proteomes" id="UP000680750"/>
    </source>
</evidence>
<evidence type="ECO:0000313" key="7">
    <source>
        <dbReference type="EMBL" id="BCJ28655.1"/>
    </source>
</evidence>
<accession>A0A810L174</accession>
<dbReference type="GO" id="GO:0000976">
    <property type="term" value="F:transcription cis-regulatory region binding"/>
    <property type="evidence" value="ECO:0007669"/>
    <property type="project" value="TreeGrafter"/>
</dbReference>
<evidence type="ECO:0000256" key="3">
    <source>
        <dbReference type="ARBA" id="ARBA00023125"/>
    </source>
</evidence>
<dbReference type="Proteomes" id="UP000680750">
    <property type="component" value="Chromosome"/>
</dbReference>
<dbReference type="PANTHER" id="PTHR30055:SF234">
    <property type="entry name" value="HTH-TYPE TRANSCRIPTIONAL REGULATOR BETI"/>
    <property type="match status" value="1"/>
</dbReference>
<dbReference type="GO" id="GO:0003700">
    <property type="term" value="F:DNA-binding transcription factor activity"/>
    <property type="evidence" value="ECO:0007669"/>
    <property type="project" value="TreeGrafter"/>
</dbReference>
<dbReference type="InterPro" id="IPR009057">
    <property type="entry name" value="Homeodomain-like_sf"/>
</dbReference>
<organism evidence="7 8">
    <name type="scientific">Actinocatenispora sera</name>
    <dbReference type="NCBI Taxonomy" id="390989"/>
    <lineage>
        <taxon>Bacteria</taxon>
        <taxon>Bacillati</taxon>
        <taxon>Actinomycetota</taxon>
        <taxon>Actinomycetes</taxon>
        <taxon>Micromonosporales</taxon>
        <taxon>Micromonosporaceae</taxon>
        <taxon>Actinocatenispora</taxon>
    </lineage>
</organism>
<dbReference type="InterPro" id="IPR039538">
    <property type="entry name" value="BetI_C"/>
</dbReference>
<dbReference type="SUPFAM" id="SSF46689">
    <property type="entry name" value="Homeodomain-like"/>
    <property type="match status" value="1"/>
</dbReference>
<dbReference type="InterPro" id="IPR036271">
    <property type="entry name" value="Tet_transcr_reg_TetR-rel_C_sf"/>
</dbReference>
<dbReference type="AlphaFoldDB" id="A0A810L174"/>
<keyword evidence="2" id="KW-0805">Transcription regulation</keyword>
<dbReference type="EMBL" id="AP023354">
    <property type="protein sequence ID" value="BCJ28655.1"/>
    <property type="molecule type" value="Genomic_DNA"/>
</dbReference>
<dbReference type="PRINTS" id="PR00455">
    <property type="entry name" value="HTHTETR"/>
</dbReference>
<evidence type="ECO:0000256" key="1">
    <source>
        <dbReference type="ARBA" id="ARBA00022491"/>
    </source>
</evidence>
<name>A0A810L174_9ACTN</name>
<dbReference type="InterPro" id="IPR001647">
    <property type="entry name" value="HTH_TetR"/>
</dbReference>
<reference evidence="7" key="1">
    <citation type="submission" date="2020-08" db="EMBL/GenBank/DDBJ databases">
        <title>Whole genome shotgun sequence of Actinocatenispora sera NBRC 101916.</title>
        <authorList>
            <person name="Komaki H."/>
            <person name="Tamura T."/>
        </authorList>
    </citation>
    <scope>NUCLEOTIDE SEQUENCE</scope>
    <source>
        <strain evidence="7">NBRC 101916</strain>
    </source>
</reference>